<evidence type="ECO:0000259" key="3">
    <source>
        <dbReference type="Pfam" id="PF12819"/>
    </source>
</evidence>
<comment type="subcellular location">
    <subcellularLocation>
        <location evidence="1">Membrane</location>
        <topology evidence="1">Single-pass membrane protein</topology>
    </subcellularLocation>
</comment>
<feature type="signal peptide" evidence="2">
    <location>
        <begin position="1"/>
        <end position="32"/>
    </location>
</feature>
<organism evidence="4 5">
    <name type="scientific">Ceratodon purpureus</name>
    <name type="common">Fire moss</name>
    <name type="synonym">Dicranum purpureum</name>
    <dbReference type="NCBI Taxonomy" id="3225"/>
    <lineage>
        <taxon>Eukaryota</taxon>
        <taxon>Viridiplantae</taxon>
        <taxon>Streptophyta</taxon>
        <taxon>Embryophyta</taxon>
        <taxon>Bryophyta</taxon>
        <taxon>Bryophytina</taxon>
        <taxon>Bryopsida</taxon>
        <taxon>Dicranidae</taxon>
        <taxon>Pseudoditrichales</taxon>
        <taxon>Ditrichaceae</taxon>
        <taxon>Ceratodon</taxon>
    </lineage>
</organism>
<dbReference type="Gene3D" id="3.80.10.10">
    <property type="entry name" value="Ribonuclease Inhibitor"/>
    <property type="match status" value="1"/>
</dbReference>
<evidence type="ECO:0000256" key="2">
    <source>
        <dbReference type="SAM" id="SignalP"/>
    </source>
</evidence>
<dbReference type="InterPro" id="IPR032675">
    <property type="entry name" value="LRR_dom_sf"/>
</dbReference>
<dbReference type="InterPro" id="IPR001611">
    <property type="entry name" value="Leu-rich_rpt"/>
</dbReference>
<feature type="domain" description="Malectin-like" evidence="3">
    <location>
        <begin position="42"/>
        <end position="379"/>
    </location>
</feature>
<sequence length="578" mass="64840">MGEFLSVSRLTELVVLSLVLCASLIFVQLANAQPVQTGFLSIDCGTDTSYIDPVTTIQWQPDTNFISTGYTAAPVQSLTDNLTDMFSEFRTLRFFNDSSYPKYCYSLPVTENTSYSLRATFFYGDSNAAGPDPPSFRLALDATIMVNVTTDRDFAYYYEFTYLSRGNITYLCLLRDETRHNPFISAISLRPAVMYRRFDGYFADNKYIRTRARYNFGGADRVRFPTDVHDRYWNPIGPNSTQLRNNTTPIQILSTTTKLDLSDYGTIVPEVVLQTAVTAQGNMTIQLTNYESPYSYLILHFAELDNHTSNVSRKFMVEVPDVSTDSYVNPWNYSLEPFKPMFWYFWGVSLTSDSDKITFYPRPRSRLGPLLNAMEIYTVVDIAAYTTSAQDAQAIEAIKKSMNLTEWTGDPCLPVPHSWVTCNLPGPMLQLPRVDQLSLSGYNLQGTIPASSFALLDVSSLSLDNNAFTGTFPDVSSMTTLQQLHLHNNQLSGPLPDWLANMTSLQELSIQNNNFSGTIPPQLLARNALNFTYRPGNPWLIGPDSTSNNTVGSTGTKPVVRTAYMFATVTTILSTLYM</sequence>
<dbReference type="AlphaFoldDB" id="A0A8T0IY20"/>
<dbReference type="EMBL" id="CM026422">
    <property type="protein sequence ID" value="KAG0588640.1"/>
    <property type="molecule type" value="Genomic_DNA"/>
</dbReference>
<feature type="chain" id="PRO_5035843594" description="Malectin-like domain-containing protein" evidence="2">
    <location>
        <begin position="33"/>
        <end position="578"/>
    </location>
</feature>
<keyword evidence="2" id="KW-0732">Signal</keyword>
<reference evidence="4" key="1">
    <citation type="submission" date="2020-06" db="EMBL/GenBank/DDBJ databases">
        <title>WGS assembly of Ceratodon purpureus strain R40.</title>
        <authorList>
            <person name="Carey S.B."/>
            <person name="Jenkins J."/>
            <person name="Shu S."/>
            <person name="Lovell J.T."/>
            <person name="Sreedasyam A."/>
            <person name="Maumus F."/>
            <person name="Tiley G.P."/>
            <person name="Fernandez-Pozo N."/>
            <person name="Barry K."/>
            <person name="Chen C."/>
            <person name="Wang M."/>
            <person name="Lipzen A."/>
            <person name="Daum C."/>
            <person name="Saski C.A."/>
            <person name="Payton A.C."/>
            <person name="Mcbreen J.C."/>
            <person name="Conrad R.E."/>
            <person name="Kollar L.M."/>
            <person name="Olsson S."/>
            <person name="Huttunen S."/>
            <person name="Landis J.B."/>
            <person name="Wickett N.J."/>
            <person name="Johnson M.G."/>
            <person name="Rensing S.A."/>
            <person name="Grimwood J."/>
            <person name="Schmutz J."/>
            <person name="Mcdaniel S.F."/>
        </authorList>
    </citation>
    <scope>NUCLEOTIDE SEQUENCE</scope>
    <source>
        <strain evidence="4">R40</strain>
    </source>
</reference>
<accession>A0A8T0IY20</accession>
<evidence type="ECO:0000313" key="4">
    <source>
        <dbReference type="EMBL" id="KAG0588640.1"/>
    </source>
</evidence>
<dbReference type="GO" id="GO:0016020">
    <property type="term" value="C:membrane"/>
    <property type="evidence" value="ECO:0007669"/>
    <property type="project" value="UniProtKB-SubCell"/>
</dbReference>
<protein>
    <recommendedName>
        <fullName evidence="3">Malectin-like domain-containing protein</fullName>
    </recommendedName>
</protein>
<dbReference type="Proteomes" id="UP000822688">
    <property type="component" value="Chromosome 2"/>
</dbReference>
<gene>
    <name evidence="4" type="ORF">KC19_2G258400</name>
</gene>
<evidence type="ECO:0000256" key="1">
    <source>
        <dbReference type="ARBA" id="ARBA00004167"/>
    </source>
</evidence>
<dbReference type="PANTHER" id="PTHR45631:SF68">
    <property type="entry name" value="REPEAT FAMILY PROTEIN, PUTATIVE, EXPRESSED-RELATED"/>
    <property type="match status" value="1"/>
</dbReference>
<comment type="caution">
    <text evidence="4">The sequence shown here is derived from an EMBL/GenBank/DDBJ whole genome shotgun (WGS) entry which is preliminary data.</text>
</comment>
<dbReference type="Pfam" id="PF13855">
    <property type="entry name" value="LRR_8"/>
    <property type="match status" value="1"/>
</dbReference>
<dbReference type="SUPFAM" id="SSF52058">
    <property type="entry name" value="L domain-like"/>
    <property type="match status" value="1"/>
</dbReference>
<keyword evidence="5" id="KW-1185">Reference proteome</keyword>
<dbReference type="Pfam" id="PF12819">
    <property type="entry name" value="Malectin_like"/>
    <property type="match status" value="1"/>
</dbReference>
<name>A0A8T0IY20_CERPU</name>
<dbReference type="PANTHER" id="PTHR45631">
    <property type="entry name" value="OS07G0107800 PROTEIN-RELATED"/>
    <property type="match status" value="1"/>
</dbReference>
<dbReference type="InterPro" id="IPR024788">
    <property type="entry name" value="Malectin-like_Carb-bd_dom"/>
</dbReference>
<proteinExistence type="predicted"/>
<evidence type="ECO:0000313" key="5">
    <source>
        <dbReference type="Proteomes" id="UP000822688"/>
    </source>
</evidence>